<comment type="caution">
    <text evidence="1">The sequence shown here is derived from an EMBL/GenBank/DDBJ whole genome shotgun (WGS) entry which is preliminary data.</text>
</comment>
<reference evidence="1 2" key="1">
    <citation type="submission" date="2019-09" db="EMBL/GenBank/DDBJ databases">
        <title>Paraburkholderia podalyriae sp. nov., A South African Podalyria-associated rhizobium.</title>
        <authorList>
            <person name="Mavima L."/>
            <person name="Beukes C.W."/>
            <person name="Palmer M."/>
            <person name="De Meyer S.E."/>
            <person name="James E.K."/>
            <person name="Maluk M."/>
            <person name="Avontuur J.R."/>
            <person name="Chan W.Y."/>
            <person name="Venter S.N."/>
            <person name="Steenkamp E.T."/>
        </authorList>
    </citation>
    <scope>NUCLEOTIDE SEQUENCE [LARGE SCALE GENOMIC DNA]</scope>
    <source>
        <strain evidence="1 2">WC7.3b</strain>
    </source>
</reference>
<evidence type="ECO:0000313" key="1">
    <source>
        <dbReference type="EMBL" id="MBC8745794.1"/>
    </source>
</evidence>
<accession>A0ABR7PJ32</accession>
<dbReference type="Proteomes" id="UP000736373">
    <property type="component" value="Unassembled WGS sequence"/>
</dbReference>
<gene>
    <name evidence="1" type="ORF">F6X42_03830</name>
</gene>
<dbReference type="RefSeq" id="WP_187632920.1">
    <property type="nucleotide sequence ID" value="NZ_VZQQ01000002.1"/>
</dbReference>
<name>A0ABR7PJ32_9BURK</name>
<dbReference type="EMBL" id="VZQQ01000002">
    <property type="protein sequence ID" value="MBC8745794.1"/>
    <property type="molecule type" value="Genomic_DNA"/>
</dbReference>
<proteinExistence type="predicted"/>
<protein>
    <submittedName>
        <fullName evidence="1">Uncharacterized protein</fullName>
    </submittedName>
</protein>
<evidence type="ECO:0000313" key="2">
    <source>
        <dbReference type="Proteomes" id="UP000736373"/>
    </source>
</evidence>
<sequence>MKDLLPELLNGSTLKEVAASIAERKARLHAVNWGKWPHLPELPLWRLVAQSLGIEPSALSPTEHIDEHDAIALAGQPFRDRLEVAMANLAGPYEDDRGPLPDVGALMVVRPGSHKRENAWVSTSAFRAWAVAIGWTLPAGFAPQKNIEPGTHASTADRLAVIAAMLDTIRATRGISQSRVIVEIEEADLAKGLGKATLEKVFAAANRGEAEEKLSDACQRCVRALFSVLEFNDPAGPADRAKVIAAVTGRCPGLSSQRVSEVLAAP</sequence>
<keyword evidence="2" id="KW-1185">Reference proteome</keyword>
<organism evidence="1 2">
    <name type="scientific">Paraburkholderia podalyriae</name>
    <dbReference type="NCBI Taxonomy" id="1938811"/>
    <lineage>
        <taxon>Bacteria</taxon>
        <taxon>Pseudomonadati</taxon>
        <taxon>Pseudomonadota</taxon>
        <taxon>Betaproteobacteria</taxon>
        <taxon>Burkholderiales</taxon>
        <taxon>Burkholderiaceae</taxon>
        <taxon>Paraburkholderia</taxon>
    </lineage>
</organism>